<keyword evidence="10" id="KW-0456">Lyase</keyword>
<dbReference type="GeneID" id="66356070"/>
<organism evidence="5">
    <name type="scientific">Clostridioides difficile</name>
    <name type="common">Peptoclostridium difficile</name>
    <dbReference type="NCBI Taxonomy" id="1496"/>
    <lineage>
        <taxon>Bacteria</taxon>
        <taxon>Bacillati</taxon>
        <taxon>Bacillota</taxon>
        <taxon>Clostridia</taxon>
        <taxon>Peptostreptococcales</taxon>
        <taxon>Peptostreptococcaceae</taxon>
        <taxon>Clostridioides</taxon>
    </lineage>
</organism>
<evidence type="ECO:0000313" key="6">
    <source>
        <dbReference type="EMBL" id="HBH1541044.1"/>
    </source>
</evidence>
<evidence type="ECO:0000313" key="10">
    <source>
        <dbReference type="EMBL" id="VFD33934.1"/>
    </source>
</evidence>
<name>A0A031WHW3_CLODI</name>
<dbReference type="OMA" id="HFVYMSS"/>
<dbReference type="GO" id="GO:0008460">
    <property type="term" value="F:dTDP-glucose 4,6-dehydratase activity"/>
    <property type="evidence" value="ECO:0007669"/>
    <property type="project" value="UniProtKB-EC"/>
</dbReference>
<evidence type="ECO:0000313" key="13">
    <source>
        <dbReference type="Proteomes" id="UP000372533"/>
    </source>
</evidence>
<dbReference type="EMBL" id="CAADAN010000011">
    <property type="protein sequence ID" value="VFD33934.1"/>
    <property type="molecule type" value="Genomic_DNA"/>
</dbReference>
<dbReference type="EMBL" id="LK932419">
    <property type="protein sequence ID" value="CDS90275.1"/>
    <property type="molecule type" value="Genomic_DNA"/>
</dbReference>
<dbReference type="EMBL" id="LK932773">
    <property type="protein sequence ID" value="CDS93147.1"/>
    <property type="molecule type" value="Genomic_DNA"/>
</dbReference>
<dbReference type="EMBL" id="DAEQIJ010000010">
    <property type="protein sequence ID" value="HBH2620499.1"/>
    <property type="molecule type" value="Genomic_DNA"/>
</dbReference>
<dbReference type="InterPro" id="IPR001509">
    <property type="entry name" value="Epimerase_deHydtase"/>
</dbReference>
<reference evidence="11 13" key="3">
    <citation type="submission" date="2019-04" db="EMBL/GenBank/DDBJ databases">
        <authorList>
            <consortium name="Pathogen Informatics"/>
        </authorList>
    </citation>
    <scope>NUCLEOTIDE SEQUENCE [LARGE SCALE GENOMIC DNA]</scope>
    <source>
        <strain evidence="14">clo34</strain>
        <strain evidence="10">Clo34</strain>
        <strain evidence="11">Tl291</strain>
        <strain evidence="13">tl291</strain>
        <strain evidence="9 12">VRECD0157</strain>
    </source>
</reference>
<evidence type="ECO:0000259" key="2">
    <source>
        <dbReference type="Pfam" id="PF01370"/>
    </source>
</evidence>
<feature type="domain" description="NAD-dependent epimerase/dehydratase" evidence="2">
    <location>
        <begin position="4"/>
        <end position="212"/>
    </location>
</feature>
<evidence type="ECO:0000313" key="3">
    <source>
        <dbReference type="EMBL" id="CDS90075.1"/>
    </source>
</evidence>
<dbReference type="KEGG" id="pdf:CD630DERM_36040"/>
<evidence type="ECO:0000313" key="5">
    <source>
        <dbReference type="EMBL" id="CDS93147.1"/>
    </source>
</evidence>
<dbReference type="AlphaFoldDB" id="A0A031WHW3"/>
<dbReference type="SUPFAM" id="SSF51735">
    <property type="entry name" value="NAD(P)-binding Rossmann-fold domains"/>
    <property type="match status" value="1"/>
</dbReference>
<sequence>MKSILIMGGSDFIGSALAKRLIKCGYQIDILTNGKKEIDYNGFKEHLICDRKVRKDMENIITGRKYDYIYDMTAYTKEDVSNLIDFISMDNLKKYIVLSAGAVYKDSGRNIKEENEKGENENWGKYGLNKKEAEDFIINSPIPYIIIRPTYIYGENNNLYREYYFFEKIEKNEKIPVPKGKQVSNQFIYIGDLVKVLESIMKNPHVREAYNVTNPQLISWDDLIYTCGEIIGKEPIIKYVDMEKVEFRERTYFPFRNIDFNLDINKLIEHGLYIPNVLLKEGLTATYKWFSANKPKMHDRKMNKVESVMQIV</sequence>
<comment type="similarity">
    <text evidence="1">Belongs to the NAD(P)-dependent epimerase/dehydratase family.</text>
</comment>
<dbReference type="EC" id="4.2.1.46" evidence="10"/>
<evidence type="ECO:0000313" key="8">
    <source>
        <dbReference type="EMBL" id="HBH2622508.1"/>
    </source>
</evidence>
<dbReference type="EMBL" id="DAEQIJ010000071">
    <property type="protein sequence ID" value="HBH2622508.1"/>
    <property type="molecule type" value="Genomic_DNA"/>
</dbReference>
<evidence type="ECO:0000313" key="12">
    <source>
        <dbReference type="Proteomes" id="UP000189137"/>
    </source>
</evidence>
<dbReference type="EMBL" id="FUPS01000009">
    <property type="protein sequence ID" value="SJS69402.1"/>
    <property type="molecule type" value="Genomic_DNA"/>
</dbReference>
<dbReference type="CDD" id="cd05265">
    <property type="entry name" value="SDR_a1"/>
    <property type="match status" value="1"/>
</dbReference>
<dbReference type="PATRIC" id="fig|1496.1371.peg.3760"/>
<dbReference type="Proteomes" id="UP000189137">
    <property type="component" value="Unassembled WGS sequence"/>
</dbReference>
<proteinExistence type="inferred from homology"/>
<dbReference type="InterPro" id="IPR036291">
    <property type="entry name" value="NAD(P)-bd_dom_sf"/>
</dbReference>
<evidence type="ECO:0000313" key="9">
    <source>
        <dbReference type="EMBL" id="SJS69402.1"/>
    </source>
</evidence>
<evidence type="ECO:0000313" key="4">
    <source>
        <dbReference type="EMBL" id="CDS90275.1"/>
    </source>
</evidence>
<accession>A0A031WHW3</accession>
<dbReference type="RefSeq" id="WP_003429183.1">
    <property type="nucleotide sequence ID" value="NZ_AP025558.1"/>
</dbReference>
<protein>
    <submittedName>
        <fullName evidence="9">NAD dependent epimerase/dehydratase family</fullName>
    </submittedName>
    <submittedName>
        <fullName evidence="4 10">NAD-dependent epimerase/dehydratase family protein</fullName>
        <ecNumber evidence="10">4.2.1.46</ecNumber>
    </submittedName>
    <submittedName>
        <fullName evidence="6">SDR family oxidoreductase</fullName>
    </submittedName>
</protein>
<reference evidence="5" key="1">
    <citation type="submission" date="2014-07" db="EMBL/GenBank/DDBJ databases">
        <authorList>
            <person name="Monot Marc"/>
        </authorList>
    </citation>
    <scope>NUCLEOTIDE SEQUENCE</scope>
    <source>
        <strain evidence="5">7032989</strain>
        <strain evidence="4">7032994</strain>
    </source>
</reference>
<dbReference type="Proteomes" id="UP000411588">
    <property type="component" value="Unassembled WGS sequence"/>
</dbReference>
<dbReference type="Proteomes" id="UP000878956">
    <property type="component" value="Unassembled WGS sequence"/>
</dbReference>
<evidence type="ECO:0000313" key="7">
    <source>
        <dbReference type="EMBL" id="HBH2620499.1"/>
    </source>
</evidence>
<evidence type="ECO:0000256" key="1">
    <source>
        <dbReference type="ARBA" id="ARBA00007637"/>
    </source>
</evidence>
<dbReference type="EMBL" id="LK932534">
    <property type="protein sequence ID" value="CDS90075.1"/>
    <property type="molecule type" value="Genomic_DNA"/>
</dbReference>
<dbReference type="EMBL" id="CAAJVP010000022">
    <property type="protein sequence ID" value="VHY19393.1"/>
    <property type="molecule type" value="Genomic_DNA"/>
</dbReference>
<dbReference type="Pfam" id="PF01370">
    <property type="entry name" value="Epimerase"/>
    <property type="match status" value="1"/>
</dbReference>
<evidence type="ECO:0000313" key="11">
    <source>
        <dbReference type="EMBL" id="VHY19393.1"/>
    </source>
</evidence>
<gene>
    <name evidence="5" type="ORF">BN1095_1300060</name>
    <name evidence="3" type="ORF">BN1096_790015</name>
    <name evidence="4" type="ORF">BN1097_790015</name>
    <name evidence="6" type="ORF">KRM00_000497</name>
    <name evidence="7" type="ORF">KRQ00_002265</name>
    <name evidence="8" type="ORF">KRQ00_004387</name>
    <name evidence="11" type="ORF">SAMEA1402366_03369</name>
    <name evidence="10" type="ORF">SAMEA1402399_02835</name>
    <name evidence="9" type="ORF">SAMEA3375112_02684</name>
</gene>
<dbReference type="PANTHER" id="PTHR43000">
    <property type="entry name" value="DTDP-D-GLUCOSE 4,6-DEHYDRATASE-RELATED"/>
    <property type="match status" value="1"/>
</dbReference>
<dbReference type="EMBL" id="DAEPXK010000004">
    <property type="protein sequence ID" value="HBH1541044.1"/>
    <property type="molecule type" value="Genomic_DNA"/>
</dbReference>
<dbReference type="Proteomes" id="UP000372533">
    <property type="component" value="Unassembled WGS sequence"/>
</dbReference>
<dbReference type="Proteomes" id="UP000879542">
    <property type="component" value="Unassembled WGS sequence"/>
</dbReference>
<reference evidence="6" key="4">
    <citation type="submission" date="2021-06" db="EMBL/GenBank/DDBJ databases">
        <authorList>
            <consortium name="NCBI Pathogen Detection Project"/>
        </authorList>
    </citation>
    <scope>NUCLEOTIDE SEQUENCE</scope>
    <source>
        <strain evidence="7">Clostridioides</strain>
        <strain evidence="6">HN1000</strain>
    </source>
</reference>
<evidence type="ECO:0000313" key="14">
    <source>
        <dbReference type="Proteomes" id="UP000411588"/>
    </source>
</evidence>
<reference evidence="6" key="2">
    <citation type="journal article" date="2018" name="Genome Biol.">
        <title>SKESA: strategic k-mer extension for scrupulous assemblies.</title>
        <authorList>
            <person name="Souvorov A."/>
            <person name="Agarwala R."/>
            <person name="Lipman D.J."/>
        </authorList>
    </citation>
    <scope>NUCLEOTIDE SEQUENCE</scope>
    <source>
        <strain evidence="7">Clostridioides</strain>
        <strain evidence="6">HN1000</strain>
    </source>
</reference>
<dbReference type="Gene3D" id="3.40.50.720">
    <property type="entry name" value="NAD(P)-binding Rossmann-like Domain"/>
    <property type="match status" value="1"/>
</dbReference>